<dbReference type="Proteomes" id="UP000618445">
    <property type="component" value="Unassembled WGS sequence"/>
</dbReference>
<keyword evidence="2" id="KW-1185">Reference proteome</keyword>
<proteinExistence type="predicted"/>
<protein>
    <submittedName>
        <fullName evidence="1">Uncharacterized protein</fullName>
    </submittedName>
</protein>
<evidence type="ECO:0000313" key="1">
    <source>
        <dbReference type="EMBL" id="MBD2319748.1"/>
    </source>
</evidence>
<dbReference type="RefSeq" id="WP_190582072.1">
    <property type="nucleotide sequence ID" value="NZ_CAWPQU010000060.1"/>
</dbReference>
<reference evidence="1 2" key="1">
    <citation type="journal article" date="2020" name="ISME J.">
        <title>Comparative genomics reveals insights into cyanobacterial evolution and habitat adaptation.</title>
        <authorList>
            <person name="Chen M.Y."/>
            <person name="Teng W.K."/>
            <person name="Zhao L."/>
            <person name="Hu C.X."/>
            <person name="Zhou Y.K."/>
            <person name="Han B.P."/>
            <person name="Song L.R."/>
            <person name="Shu W.S."/>
        </authorList>
    </citation>
    <scope>NUCLEOTIDE SEQUENCE [LARGE SCALE GENOMIC DNA]</scope>
    <source>
        <strain evidence="1 2">FACHB-1050</strain>
    </source>
</reference>
<dbReference type="EMBL" id="JACJQY010000063">
    <property type="protein sequence ID" value="MBD2319748.1"/>
    <property type="molecule type" value="Genomic_DNA"/>
</dbReference>
<name>A0ABR8CGA0_9CYAN</name>
<sequence>MTTEIDLTNLKWTKNVNHPDPTIQWGYQPNEIRYRFLVPEFNLHWKNEQETNANKAQKGDIILICQRTKVTHLVKVLDDQSKSVPNGEYSRYRRVQVLWIEQKTWDNAPDQDVFGISHRDGLLRDLNNMEGVTSKFNPLGGITAFHAQVIQELGLGK</sequence>
<comment type="caution">
    <text evidence="1">The sequence shown here is derived from an EMBL/GenBank/DDBJ whole genome shotgun (WGS) entry which is preliminary data.</text>
</comment>
<organism evidence="1 2">
    <name type="scientific">Phormidium tenue FACHB-1050</name>
    <dbReference type="NCBI Taxonomy" id="2692857"/>
    <lineage>
        <taxon>Bacteria</taxon>
        <taxon>Bacillati</taxon>
        <taxon>Cyanobacteriota</taxon>
        <taxon>Cyanophyceae</taxon>
        <taxon>Oscillatoriophycideae</taxon>
        <taxon>Oscillatoriales</taxon>
        <taxon>Oscillatoriaceae</taxon>
        <taxon>Phormidium</taxon>
    </lineage>
</organism>
<evidence type="ECO:0000313" key="2">
    <source>
        <dbReference type="Proteomes" id="UP000618445"/>
    </source>
</evidence>
<gene>
    <name evidence="1" type="ORF">H6G05_23280</name>
</gene>
<accession>A0ABR8CGA0</accession>